<dbReference type="SUPFAM" id="SSF53098">
    <property type="entry name" value="Ribonuclease H-like"/>
    <property type="match status" value="1"/>
</dbReference>
<dbReference type="Proteomes" id="UP000712570">
    <property type="component" value="Unassembled WGS sequence"/>
</dbReference>
<feature type="domain" description="RNase H type-1" evidence="1">
    <location>
        <begin position="92"/>
        <end position="208"/>
    </location>
</feature>
<name>A0ABX0KQI5_9NEIS</name>
<comment type="caution">
    <text evidence="2">The sequence shown here is derived from an EMBL/GenBank/DDBJ whole genome shotgun (WGS) entry which is preliminary data.</text>
</comment>
<organism evidence="2 3">
    <name type="scientific">Iodobacter violaceini</name>
    <dbReference type="NCBI Taxonomy" id="3044271"/>
    <lineage>
        <taxon>Bacteria</taxon>
        <taxon>Pseudomonadati</taxon>
        <taxon>Pseudomonadota</taxon>
        <taxon>Betaproteobacteria</taxon>
        <taxon>Neisseriales</taxon>
        <taxon>Chitinibacteraceae</taxon>
        <taxon>Iodobacter</taxon>
    </lineage>
</organism>
<evidence type="ECO:0000313" key="3">
    <source>
        <dbReference type="Proteomes" id="UP000712570"/>
    </source>
</evidence>
<dbReference type="InterPro" id="IPR036397">
    <property type="entry name" value="RNaseH_sf"/>
</dbReference>
<accession>A0ABX0KQI5</accession>
<dbReference type="InterPro" id="IPR053151">
    <property type="entry name" value="RNase_H-like"/>
</dbReference>
<dbReference type="CDD" id="cd06222">
    <property type="entry name" value="RNase_H_like"/>
    <property type="match status" value="1"/>
</dbReference>
<proteinExistence type="predicted"/>
<evidence type="ECO:0000313" key="2">
    <source>
        <dbReference type="EMBL" id="NHQ86846.1"/>
    </source>
</evidence>
<dbReference type="EMBL" id="JAAOLX010000005">
    <property type="protein sequence ID" value="NHQ86846.1"/>
    <property type="molecule type" value="Genomic_DNA"/>
</dbReference>
<dbReference type="InterPro" id="IPR012337">
    <property type="entry name" value="RNaseH-like_sf"/>
</dbReference>
<dbReference type="InterPro" id="IPR002156">
    <property type="entry name" value="RNaseH_domain"/>
</dbReference>
<dbReference type="InterPro" id="IPR044730">
    <property type="entry name" value="RNase_H-like_dom_plant"/>
</dbReference>
<dbReference type="PANTHER" id="PTHR47723:SF19">
    <property type="entry name" value="POLYNUCLEOTIDYL TRANSFERASE, RIBONUCLEASE H-LIKE SUPERFAMILY PROTEIN"/>
    <property type="match status" value="1"/>
</dbReference>
<sequence>MINQDKCSLMTSTNDLLEQTDTIPSFDAVTLMPKLKSTRPFSRPLHRNLLGKLRSVKNNAVVVAAKENSNYPLVESFHLAWCDGGAPDRLQIGGYICSSKKNILVMYSDLAEGSNSVDAEINSVLRVMALAADMGIRKLIIHTDALAVVKFMSGGIPYYKKDGAEKTLSLSLNETVERRNYLLESFDYLYVVKVERSLNELADALCKRMQSVPLRLISMRIAEHGTYWKSVNQGTVISRSPAALNNLDTLIPLCHGTELNRLRMILDGWSNTNFAKRIVNATLMGFNPISNALAESSKAERRVVNLARRLVPPTPVYKALSTAA</sequence>
<dbReference type="RefSeq" id="WP_166826331.1">
    <property type="nucleotide sequence ID" value="NZ_JAAOLX010000005.1"/>
</dbReference>
<protein>
    <submittedName>
        <fullName evidence="2">Ribonuclease H-like domain-containing protein</fullName>
    </submittedName>
</protein>
<reference evidence="2 3" key="1">
    <citation type="submission" date="2020-03" db="EMBL/GenBank/DDBJ databases">
        <title>Draft genome sequence of environmentally isolated violet-colored cultures.</title>
        <authorList>
            <person name="Wilson H.S."/>
        </authorList>
    </citation>
    <scope>NUCLEOTIDE SEQUENCE [LARGE SCALE GENOMIC DNA]</scope>
    <source>
        <strain evidence="2 3">HSC-16F04</strain>
    </source>
</reference>
<gene>
    <name evidence="2" type="ORF">HA050_12025</name>
</gene>
<keyword evidence="3" id="KW-1185">Reference proteome</keyword>
<evidence type="ECO:0000259" key="1">
    <source>
        <dbReference type="Pfam" id="PF13456"/>
    </source>
</evidence>
<dbReference type="Gene3D" id="3.30.420.10">
    <property type="entry name" value="Ribonuclease H-like superfamily/Ribonuclease H"/>
    <property type="match status" value="1"/>
</dbReference>
<dbReference type="PANTHER" id="PTHR47723">
    <property type="entry name" value="OS05G0353850 PROTEIN"/>
    <property type="match status" value="1"/>
</dbReference>
<dbReference type="Pfam" id="PF13456">
    <property type="entry name" value="RVT_3"/>
    <property type="match status" value="1"/>
</dbReference>